<keyword evidence="7" id="KW-1185">Reference proteome</keyword>
<dbReference type="InterPro" id="IPR050187">
    <property type="entry name" value="Lipid_Phosphate_FormReg"/>
</dbReference>
<comment type="caution">
    <text evidence="6">The sequence shown here is derived from an EMBL/GenBank/DDBJ whole genome shotgun (WGS) entry which is preliminary data.</text>
</comment>
<feature type="domain" description="DAGKc" evidence="5">
    <location>
        <begin position="10"/>
        <end position="140"/>
    </location>
</feature>
<dbReference type="InterPro" id="IPR001206">
    <property type="entry name" value="Diacylglycerol_kinase_cat_dom"/>
</dbReference>
<dbReference type="PANTHER" id="PTHR12358:SF54">
    <property type="entry name" value="SPHINGOSINE KINASE RELATED PROTEIN"/>
    <property type="match status" value="1"/>
</dbReference>
<dbReference type="InterPro" id="IPR045540">
    <property type="entry name" value="YegS/DAGK_C"/>
</dbReference>
<evidence type="ECO:0000256" key="4">
    <source>
        <dbReference type="ARBA" id="ARBA00022840"/>
    </source>
</evidence>
<dbReference type="Pfam" id="PF19279">
    <property type="entry name" value="YegS_C"/>
    <property type="match status" value="1"/>
</dbReference>
<evidence type="ECO:0000313" key="6">
    <source>
        <dbReference type="EMBL" id="MCQ0969181.1"/>
    </source>
</evidence>
<name>A0ABT1MQH4_9RHOB</name>
<keyword evidence="4" id="KW-0067">ATP-binding</keyword>
<dbReference type="RefSeq" id="WP_255328136.1">
    <property type="nucleotide sequence ID" value="NZ_JAKZEU010000001.1"/>
</dbReference>
<keyword evidence="1" id="KW-0808">Transferase</keyword>
<dbReference type="EMBL" id="JAKZEU010000001">
    <property type="protein sequence ID" value="MCQ0969181.1"/>
    <property type="molecule type" value="Genomic_DNA"/>
</dbReference>
<evidence type="ECO:0000256" key="1">
    <source>
        <dbReference type="ARBA" id="ARBA00022679"/>
    </source>
</evidence>
<evidence type="ECO:0000256" key="3">
    <source>
        <dbReference type="ARBA" id="ARBA00022777"/>
    </source>
</evidence>
<dbReference type="Gene3D" id="2.60.200.40">
    <property type="match status" value="1"/>
</dbReference>
<evidence type="ECO:0000259" key="5">
    <source>
        <dbReference type="PROSITE" id="PS50146"/>
    </source>
</evidence>
<dbReference type="GO" id="GO:0016301">
    <property type="term" value="F:kinase activity"/>
    <property type="evidence" value="ECO:0007669"/>
    <property type="project" value="UniProtKB-KW"/>
</dbReference>
<evidence type="ECO:0000256" key="2">
    <source>
        <dbReference type="ARBA" id="ARBA00022741"/>
    </source>
</evidence>
<geneLocation type="plasmid" evidence="6">
    <name>unnamed1</name>
</geneLocation>
<dbReference type="Pfam" id="PF00781">
    <property type="entry name" value="DAGK_cat"/>
    <property type="match status" value="1"/>
</dbReference>
<protein>
    <submittedName>
        <fullName evidence="6">NAD(+)/NADH kinase</fullName>
    </submittedName>
</protein>
<sequence length="319" mass="34594">MPQNDQSFDLSAARVCAVLNKGSGRKNGDQNERMLRERLEGRSAAFEIRKPAHGSQIGKVAKQAIADGFDVILAVGGDGTQAAVAQALARTDAVMGVIPTGTFNYFARELRCGEDVEGGIDTILDARLSTISVGEVNGRIFLNNVSFGAYPEILQRREAIYRRWGRSRVAAYWSVLAALKDMRHPMSLTASVDGVERHYETALAFIGKSAFQLETFGLDEGAQAVRDGHLALFVAKANGPMALIRAALRLAFGKTARDDDFDLITSDEIEIDTGRGKRLIAHDGEKSRVRGPFKLRALPEALNVLVPAQIRDTGRAAPS</sequence>
<dbReference type="SMART" id="SM00046">
    <property type="entry name" value="DAGKc"/>
    <property type="match status" value="1"/>
</dbReference>
<keyword evidence="2" id="KW-0547">Nucleotide-binding</keyword>
<proteinExistence type="predicted"/>
<accession>A0ABT1MQH4</accession>
<dbReference type="Proteomes" id="UP001203945">
    <property type="component" value="Unassembled WGS sequence"/>
</dbReference>
<dbReference type="InterPro" id="IPR017438">
    <property type="entry name" value="ATP-NAD_kinase_N"/>
</dbReference>
<reference evidence="6 7" key="1">
    <citation type="submission" date="2022-03" db="EMBL/GenBank/DDBJ databases">
        <authorList>
            <person name="He Y."/>
        </authorList>
    </citation>
    <scope>NUCLEOTIDE SEQUENCE [LARGE SCALE GENOMIC DNA]</scope>
    <source>
        <strain evidence="6 7">TK19116</strain>
        <plasmid evidence="6">unnamed1</plasmid>
    </source>
</reference>
<keyword evidence="3 6" id="KW-0418">Kinase</keyword>
<keyword evidence="6" id="KW-0614">Plasmid</keyword>
<gene>
    <name evidence="6" type="ORF">MLD63_01860</name>
</gene>
<dbReference type="Gene3D" id="3.40.50.10330">
    <property type="entry name" value="Probable inorganic polyphosphate/atp-NAD kinase, domain 1"/>
    <property type="match status" value="1"/>
</dbReference>
<dbReference type="SUPFAM" id="SSF111331">
    <property type="entry name" value="NAD kinase/diacylglycerol kinase-like"/>
    <property type="match status" value="1"/>
</dbReference>
<dbReference type="InterPro" id="IPR016064">
    <property type="entry name" value="NAD/diacylglycerol_kinase_sf"/>
</dbReference>
<evidence type="ECO:0000313" key="7">
    <source>
        <dbReference type="Proteomes" id="UP001203945"/>
    </source>
</evidence>
<dbReference type="PANTHER" id="PTHR12358">
    <property type="entry name" value="SPHINGOSINE KINASE"/>
    <property type="match status" value="1"/>
</dbReference>
<dbReference type="PROSITE" id="PS50146">
    <property type="entry name" value="DAGK"/>
    <property type="match status" value="1"/>
</dbReference>
<organism evidence="6 7">
    <name type="scientific">Paracoccus albicereus</name>
    <dbReference type="NCBI Taxonomy" id="2922394"/>
    <lineage>
        <taxon>Bacteria</taxon>
        <taxon>Pseudomonadati</taxon>
        <taxon>Pseudomonadota</taxon>
        <taxon>Alphaproteobacteria</taxon>
        <taxon>Rhodobacterales</taxon>
        <taxon>Paracoccaceae</taxon>
        <taxon>Paracoccus</taxon>
    </lineage>
</organism>